<sequence>MHHVFAYNLAAGSAPSTATRNWLEVAEQSTEGGDAIEELRALANYIRETGVLLPADENTDPADYSLALLLERIEGRIQDLTVIPEPPLR</sequence>
<comment type="caution">
    <text evidence="1">The sequence shown here is derived from an EMBL/GenBank/DDBJ whole genome shotgun (WGS) entry which is preliminary data.</text>
</comment>
<evidence type="ECO:0000313" key="1">
    <source>
        <dbReference type="EMBL" id="RGP54407.1"/>
    </source>
</evidence>
<dbReference type="RefSeq" id="WP_118130790.1">
    <property type="nucleotide sequence ID" value="NZ_LMAZ01000003.1"/>
</dbReference>
<dbReference type="Proteomes" id="UP000265411">
    <property type="component" value="Unassembled WGS sequence"/>
</dbReference>
<proteinExistence type="predicted"/>
<name>A0A395R2S2_9PSED</name>
<dbReference type="AlphaFoldDB" id="A0A395R2S2"/>
<gene>
    <name evidence="1" type="ORF">ASB58_11035</name>
</gene>
<reference evidence="1 2" key="1">
    <citation type="journal article" date="2018" name="Syst. Appl. Microbiol.">
        <title>Pseudomonas gallaeciensis sp. nov., isolated from crude-oil-contaminated intertidal sand samples after the Prestige oil spill.</title>
        <authorList>
            <person name="Mulet M."/>
            <person name="Sanchez D."/>
            <person name="Rodriguez A.C."/>
            <person name="Nogales B."/>
            <person name="Bosch R."/>
            <person name="Busquets A."/>
            <person name="Gomila M."/>
            <person name="Lalucat J."/>
            <person name="Garcia-Valdes E."/>
        </authorList>
    </citation>
    <scope>NUCLEOTIDE SEQUENCE [LARGE SCALE GENOMIC DNA]</scope>
    <source>
        <strain evidence="1 2">V113</strain>
    </source>
</reference>
<accession>A0A395R2S2</accession>
<evidence type="ECO:0000313" key="2">
    <source>
        <dbReference type="Proteomes" id="UP000265411"/>
    </source>
</evidence>
<protein>
    <submittedName>
        <fullName evidence="1">Uncharacterized protein</fullName>
    </submittedName>
</protein>
<keyword evidence="2" id="KW-1185">Reference proteome</keyword>
<dbReference type="EMBL" id="LMAZ01000003">
    <property type="protein sequence ID" value="RGP54407.1"/>
    <property type="molecule type" value="Genomic_DNA"/>
</dbReference>
<organism evidence="1 2">
    <name type="scientific">Pseudomonas abyssi</name>
    <dbReference type="NCBI Taxonomy" id="170540"/>
    <lineage>
        <taxon>Bacteria</taxon>
        <taxon>Pseudomonadati</taxon>
        <taxon>Pseudomonadota</taxon>
        <taxon>Gammaproteobacteria</taxon>
        <taxon>Pseudomonadales</taxon>
        <taxon>Pseudomonadaceae</taxon>
        <taxon>Pseudomonas</taxon>
    </lineage>
</organism>